<dbReference type="PANTHER" id="PTHR33417">
    <property type="entry name" value="G-BOX BINDING PROTEIN"/>
    <property type="match status" value="1"/>
</dbReference>
<dbReference type="InterPro" id="IPR010530">
    <property type="entry name" value="B12D"/>
</dbReference>
<protein>
    <submittedName>
        <fullName evidence="3">Uncharacterized protein</fullName>
    </submittedName>
</protein>
<evidence type="ECO:0000256" key="1">
    <source>
        <dbReference type="SAM" id="MobiDB-lite"/>
    </source>
</evidence>
<keyword evidence="2" id="KW-1133">Transmembrane helix</keyword>
<dbReference type="Proteomes" id="UP001445335">
    <property type="component" value="Unassembled WGS sequence"/>
</dbReference>
<name>A0AAW1RMM7_9CHLO</name>
<evidence type="ECO:0000256" key="2">
    <source>
        <dbReference type="SAM" id="Phobius"/>
    </source>
</evidence>
<keyword evidence="2" id="KW-0812">Transmembrane</keyword>
<organism evidence="3 4">
    <name type="scientific">Elliptochloris bilobata</name>
    <dbReference type="NCBI Taxonomy" id="381761"/>
    <lineage>
        <taxon>Eukaryota</taxon>
        <taxon>Viridiplantae</taxon>
        <taxon>Chlorophyta</taxon>
        <taxon>core chlorophytes</taxon>
        <taxon>Trebouxiophyceae</taxon>
        <taxon>Trebouxiophyceae incertae sedis</taxon>
        <taxon>Elliptochloris clade</taxon>
        <taxon>Elliptochloris</taxon>
    </lineage>
</organism>
<gene>
    <name evidence="3" type="ORF">WJX81_006298</name>
</gene>
<feature type="region of interest" description="Disordered" evidence="1">
    <location>
        <begin position="58"/>
        <end position="79"/>
    </location>
</feature>
<evidence type="ECO:0000313" key="3">
    <source>
        <dbReference type="EMBL" id="KAK9835039.1"/>
    </source>
</evidence>
<evidence type="ECO:0000313" key="4">
    <source>
        <dbReference type="Proteomes" id="UP001445335"/>
    </source>
</evidence>
<feature type="compositionally biased region" description="Basic and acidic residues" evidence="1">
    <location>
        <begin position="58"/>
        <end position="71"/>
    </location>
</feature>
<reference evidence="3 4" key="1">
    <citation type="journal article" date="2024" name="Nat. Commun.">
        <title>Phylogenomics reveals the evolutionary origins of lichenization in chlorophyte algae.</title>
        <authorList>
            <person name="Puginier C."/>
            <person name="Libourel C."/>
            <person name="Otte J."/>
            <person name="Skaloud P."/>
            <person name="Haon M."/>
            <person name="Grisel S."/>
            <person name="Petersen M."/>
            <person name="Berrin J.G."/>
            <person name="Delaux P.M."/>
            <person name="Dal Grande F."/>
            <person name="Keller J."/>
        </authorList>
    </citation>
    <scope>NUCLEOTIDE SEQUENCE [LARGE SCALE GENOMIC DNA]</scope>
    <source>
        <strain evidence="3 4">SAG 245.80</strain>
    </source>
</reference>
<accession>A0AAW1RMM7</accession>
<comment type="caution">
    <text evidence="3">The sequence shown here is derived from an EMBL/GenBank/DDBJ whole genome shotgun (WGS) entry which is preliminary data.</text>
</comment>
<dbReference type="AlphaFoldDB" id="A0AAW1RMM7"/>
<dbReference type="EMBL" id="JALJOU010000030">
    <property type="protein sequence ID" value="KAK9835039.1"/>
    <property type="molecule type" value="Genomic_DNA"/>
</dbReference>
<sequence length="91" mass="10235">MASKEAAQKVAGRAAQYKWVKPEIYPLFVTMALGVGMCAYAWGNNIFNNPGISYNKAHRSDQEARDDDPHSLSRSKRYTSGIFRRLGDVRP</sequence>
<keyword evidence="4" id="KW-1185">Reference proteome</keyword>
<dbReference type="Pfam" id="PF06522">
    <property type="entry name" value="B12D"/>
    <property type="match status" value="1"/>
</dbReference>
<proteinExistence type="predicted"/>
<feature type="transmembrane region" description="Helical" evidence="2">
    <location>
        <begin position="24"/>
        <end position="43"/>
    </location>
</feature>
<keyword evidence="2" id="KW-0472">Membrane</keyword>